<dbReference type="Gene3D" id="1.10.238.10">
    <property type="entry name" value="EF-hand"/>
    <property type="match status" value="1"/>
</dbReference>
<dbReference type="AlphaFoldDB" id="Q5BR32"/>
<evidence type="ECO:0000313" key="1">
    <source>
        <dbReference type="EMBL" id="AAX31004.1"/>
    </source>
</evidence>
<name>Q5BR32_SCHJA</name>
<sequence>MAITDKCRIDDMFLTYNKDRHGCINIENLKDMCKKIHIPPDDDILQALLDKYGTDGKMSWNNSESFLNYHNSYRIIK</sequence>
<protein>
    <submittedName>
        <fullName evidence="1">SJCHGC09706 protein</fullName>
    </submittedName>
</protein>
<dbReference type="InterPro" id="IPR011992">
    <property type="entry name" value="EF-hand-dom_pair"/>
</dbReference>
<reference evidence="1" key="2">
    <citation type="journal article" date="2006" name="PLoS Pathog.">
        <title>New perspectives on host-parasite interplay by comparative transcriptomic and proteomic analyses of Schistosoma japonicum.</title>
        <authorList>
            <person name="Liu F."/>
            <person name="Lu J."/>
            <person name="Hu W."/>
            <person name="Wang S.Y."/>
            <person name="Cui S.J."/>
            <person name="Chi M."/>
            <person name="Yan Q."/>
            <person name="Wang X.R."/>
            <person name="Song H.D."/>
            <person name="Xu X.N."/>
            <person name="Wang J.J."/>
            <person name="Zhang X.L."/>
            <person name="Zhang X."/>
            <person name="Wang Z.Q."/>
            <person name="Xue C.L."/>
            <person name="Brindley P.J."/>
            <person name="McManus D.P."/>
            <person name="Yang P.Y."/>
            <person name="Feng Z."/>
            <person name="Chen Z."/>
            <person name="Han Z.G."/>
        </authorList>
    </citation>
    <scope>NUCLEOTIDE SEQUENCE</scope>
</reference>
<dbReference type="SUPFAM" id="SSF47473">
    <property type="entry name" value="EF-hand"/>
    <property type="match status" value="1"/>
</dbReference>
<reference evidence="1" key="1">
    <citation type="submission" date="2005-01" db="EMBL/GenBank/DDBJ databases">
        <authorList>
            <person name="Han Z."/>
        </authorList>
    </citation>
    <scope>NUCLEOTIDE SEQUENCE</scope>
</reference>
<organism evidence="1">
    <name type="scientific">Schistosoma japonicum</name>
    <name type="common">Blood fluke</name>
    <dbReference type="NCBI Taxonomy" id="6182"/>
    <lineage>
        <taxon>Eukaryota</taxon>
        <taxon>Metazoa</taxon>
        <taxon>Spiralia</taxon>
        <taxon>Lophotrochozoa</taxon>
        <taxon>Platyhelminthes</taxon>
        <taxon>Trematoda</taxon>
        <taxon>Digenea</taxon>
        <taxon>Strigeidida</taxon>
        <taxon>Schistosomatoidea</taxon>
        <taxon>Schistosomatidae</taxon>
        <taxon>Schistosoma</taxon>
    </lineage>
</organism>
<dbReference type="EMBL" id="AY915783">
    <property type="protein sequence ID" value="AAX31004.1"/>
    <property type="molecule type" value="mRNA"/>
</dbReference>
<proteinExistence type="evidence at transcript level"/>
<accession>Q5BR32</accession>